<dbReference type="GO" id="GO:0097431">
    <property type="term" value="C:mitotic spindle pole"/>
    <property type="evidence" value="ECO:0007669"/>
    <property type="project" value="TreeGrafter"/>
</dbReference>
<evidence type="ECO:0000256" key="6">
    <source>
        <dbReference type="ARBA" id="ARBA00022787"/>
    </source>
</evidence>
<dbReference type="GO" id="GO:0008017">
    <property type="term" value="F:microtubule binding"/>
    <property type="evidence" value="ECO:0007669"/>
    <property type="project" value="TreeGrafter"/>
</dbReference>
<dbReference type="PANTHER" id="PTHR16056:SF18">
    <property type="entry name" value="REGULATOR OF MICROTUBULE DYNAMICS PROTEIN 3"/>
    <property type="match status" value="1"/>
</dbReference>
<keyword evidence="6" id="KW-1000">Mitochondrion outer membrane</keyword>
<evidence type="ECO:0000256" key="13">
    <source>
        <dbReference type="ARBA" id="ARBA00038360"/>
    </source>
</evidence>
<dbReference type="GO" id="GO:0005741">
    <property type="term" value="C:mitochondrial outer membrane"/>
    <property type="evidence" value="ECO:0007669"/>
    <property type="project" value="UniProtKB-SubCell"/>
</dbReference>
<accession>A0A6J0TSV0</accession>
<protein>
    <recommendedName>
        <fullName evidence="14">Regulator of microtubule dynamics protein 3</fullName>
    </recommendedName>
    <alternativeName>
        <fullName evidence="15">Protein FAM82A2</fullName>
    </alternativeName>
    <alternativeName>
        <fullName evidence="16">Protein FAM82C</fullName>
    </alternativeName>
</protein>
<keyword evidence="12" id="KW-0539">Nucleus</keyword>
<dbReference type="Proteomes" id="UP001652642">
    <property type="component" value="Chromosome 1"/>
</dbReference>
<keyword evidence="8 17" id="KW-0175">Coiled coil</keyword>
<dbReference type="RefSeq" id="XP_020651397.2">
    <property type="nucleotide sequence ID" value="XM_020795738.2"/>
</dbReference>
<evidence type="ECO:0000256" key="10">
    <source>
        <dbReference type="ARBA" id="ARBA00023136"/>
    </source>
</evidence>
<feature type="compositionally biased region" description="Acidic residues" evidence="18">
    <location>
        <begin position="233"/>
        <end position="242"/>
    </location>
</feature>
<evidence type="ECO:0000256" key="11">
    <source>
        <dbReference type="ARBA" id="ARBA00023212"/>
    </source>
</evidence>
<dbReference type="KEGG" id="pvt:110080105"/>
<evidence type="ECO:0000256" key="8">
    <source>
        <dbReference type="ARBA" id="ARBA00023054"/>
    </source>
</evidence>
<keyword evidence="11" id="KW-0206">Cytoskeleton</keyword>
<evidence type="ECO:0000256" key="17">
    <source>
        <dbReference type="SAM" id="Coils"/>
    </source>
</evidence>
<feature type="transmembrane region" description="Helical" evidence="19">
    <location>
        <begin position="43"/>
        <end position="63"/>
    </location>
</feature>
<evidence type="ECO:0000256" key="12">
    <source>
        <dbReference type="ARBA" id="ARBA00023242"/>
    </source>
</evidence>
<evidence type="ECO:0000256" key="5">
    <source>
        <dbReference type="ARBA" id="ARBA00022692"/>
    </source>
</evidence>
<evidence type="ECO:0000256" key="4">
    <source>
        <dbReference type="ARBA" id="ARBA00022490"/>
    </source>
</evidence>
<dbReference type="GO" id="GO:0005634">
    <property type="term" value="C:nucleus"/>
    <property type="evidence" value="ECO:0007669"/>
    <property type="project" value="UniProtKB-SubCell"/>
</dbReference>
<feature type="region of interest" description="Disordered" evidence="18">
    <location>
        <begin position="205"/>
        <end position="242"/>
    </location>
</feature>
<gene>
    <name evidence="21" type="primary">RMDN3</name>
</gene>
<comment type="similarity">
    <text evidence="13">Belongs to the RMDN family.</text>
</comment>
<dbReference type="InterPro" id="IPR049039">
    <property type="entry name" value="RMD1-3_a_helical_rpt"/>
</dbReference>
<keyword evidence="4" id="KW-0963">Cytoplasm</keyword>
<dbReference type="PANTHER" id="PTHR16056">
    <property type="entry name" value="REGULATOR OF MICROTUBULE DYNAMICS PROTEIN"/>
    <property type="match status" value="1"/>
</dbReference>
<keyword evidence="7 19" id="KW-1133">Transmembrane helix</keyword>
<sequence>MHASHRGILVSPPHRNTLTANNKKGTPVYICISSMSKIGAFRVGLGVILGTAAGIGLFYYYYYKQKRKKTWRKDSFRSPNIRSQQNAVNPQEHREILQPYNQVPWIRPVPMEGGDNDPCTALVTREEQAEVLNRLDFVLRSLKELRNEVEELRNSLQGLAGEIIGEVRSHIEESQKVVRRRRFGYPRERSDSTGSSSIYFTASLGTANTDDGESEGGYITANGESDYDRESDKESEEGEDEISCETVKTGRRDSMDLVNEDETTVTVDSAAEEELGRLLQQADDLHRGNDQEKREGFQMLLNNKLVYGDKQDFLWRLARAYSDMYEITEDAEEKKNYVSDGKEEAETALLLGDQSSECHQWYAILCGQFSEHESIQKRIQAGHEFKKHIDQAITLKPDNPRSYYLLGQWCYKVSHLGWLERKTASALYEEPPTASVQDALQNFLQAEKLSPGFSKMGRVYIAKCYRELGDNSMAAHWLSLASELPVITKEDAESNREIEEMQTLSED</sequence>
<evidence type="ECO:0000256" key="3">
    <source>
        <dbReference type="ARBA" id="ARBA00004647"/>
    </source>
</evidence>
<dbReference type="Gene3D" id="1.25.40.10">
    <property type="entry name" value="Tetratricopeptide repeat domain"/>
    <property type="match status" value="1"/>
</dbReference>
<keyword evidence="20" id="KW-1185">Reference proteome</keyword>
<evidence type="ECO:0000256" key="19">
    <source>
        <dbReference type="SAM" id="Phobius"/>
    </source>
</evidence>
<evidence type="ECO:0000256" key="14">
    <source>
        <dbReference type="ARBA" id="ARBA00039962"/>
    </source>
</evidence>
<dbReference type="GO" id="GO:0005876">
    <property type="term" value="C:spindle microtubule"/>
    <property type="evidence" value="ECO:0007669"/>
    <property type="project" value="TreeGrafter"/>
</dbReference>
<keyword evidence="9" id="KW-0496">Mitochondrion</keyword>
<evidence type="ECO:0000256" key="9">
    <source>
        <dbReference type="ARBA" id="ARBA00023128"/>
    </source>
</evidence>
<evidence type="ECO:0000256" key="7">
    <source>
        <dbReference type="ARBA" id="ARBA00022989"/>
    </source>
</evidence>
<dbReference type="OrthoDB" id="512473at2759"/>
<organism evidence="20 21">
    <name type="scientific">Pogona vitticeps</name>
    <name type="common">central bearded dragon</name>
    <dbReference type="NCBI Taxonomy" id="103695"/>
    <lineage>
        <taxon>Eukaryota</taxon>
        <taxon>Metazoa</taxon>
        <taxon>Chordata</taxon>
        <taxon>Craniata</taxon>
        <taxon>Vertebrata</taxon>
        <taxon>Euteleostomi</taxon>
        <taxon>Lepidosauria</taxon>
        <taxon>Squamata</taxon>
        <taxon>Bifurcata</taxon>
        <taxon>Unidentata</taxon>
        <taxon>Episquamata</taxon>
        <taxon>Toxicofera</taxon>
        <taxon>Iguania</taxon>
        <taxon>Acrodonta</taxon>
        <taxon>Agamidae</taxon>
        <taxon>Amphibolurinae</taxon>
        <taxon>Pogona</taxon>
    </lineage>
</organism>
<feature type="coiled-coil region" evidence="17">
    <location>
        <begin position="128"/>
        <end position="162"/>
    </location>
</feature>
<evidence type="ECO:0000256" key="15">
    <source>
        <dbReference type="ARBA" id="ARBA00041608"/>
    </source>
</evidence>
<dbReference type="InterPro" id="IPR011990">
    <property type="entry name" value="TPR-like_helical_dom_sf"/>
</dbReference>
<evidence type="ECO:0000256" key="16">
    <source>
        <dbReference type="ARBA" id="ARBA00041960"/>
    </source>
</evidence>
<evidence type="ECO:0000256" key="2">
    <source>
        <dbReference type="ARBA" id="ARBA00004572"/>
    </source>
</evidence>
<evidence type="ECO:0000313" key="20">
    <source>
        <dbReference type="Proteomes" id="UP001652642"/>
    </source>
</evidence>
<evidence type="ECO:0000313" key="21">
    <source>
        <dbReference type="RefSeq" id="XP_020651397.2"/>
    </source>
</evidence>
<name>A0A6J0TSV0_9SAUR</name>
<dbReference type="SUPFAM" id="SSF48452">
    <property type="entry name" value="TPR-like"/>
    <property type="match status" value="1"/>
</dbReference>
<dbReference type="AlphaFoldDB" id="A0A6J0TSV0"/>
<evidence type="ECO:0000256" key="1">
    <source>
        <dbReference type="ARBA" id="ARBA00004123"/>
    </source>
</evidence>
<keyword evidence="5 19" id="KW-0812">Transmembrane</keyword>
<reference evidence="20" key="1">
    <citation type="submission" date="2025-05" db="UniProtKB">
        <authorList>
            <consortium name="RefSeq"/>
        </authorList>
    </citation>
    <scope>NUCLEOTIDE SEQUENCE [LARGE SCALE GENOMIC DNA]</scope>
</reference>
<proteinExistence type="inferred from homology"/>
<dbReference type="CTD" id="55177"/>
<reference evidence="21" key="2">
    <citation type="submission" date="2025-08" db="UniProtKB">
        <authorList>
            <consortium name="RefSeq"/>
        </authorList>
    </citation>
    <scope>IDENTIFICATION</scope>
</reference>
<dbReference type="Pfam" id="PF21033">
    <property type="entry name" value="RMD1-3"/>
    <property type="match status" value="1"/>
</dbReference>
<dbReference type="GeneID" id="110080105"/>
<evidence type="ECO:0000256" key="18">
    <source>
        <dbReference type="SAM" id="MobiDB-lite"/>
    </source>
</evidence>
<keyword evidence="10 19" id="KW-0472">Membrane</keyword>
<comment type="subcellular location">
    <subcellularLocation>
        <location evidence="3">Cytoplasm</location>
        <location evidence="3">Cytoskeleton</location>
        <location evidence="3">Spindle pole</location>
    </subcellularLocation>
    <subcellularLocation>
        <location evidence="2">Mitochondrion outer membrane</location>
        <topology evidence="2">Single-pass membrane protein</topology>
    </subcellularLocation>
    <subcellularLocation>
        <location evidence="1">Nucleus</location>
    </subcellularLocation>
</comment>